<dbReference type="Proteomes" id="UP001172681">
    <property type="component" value="Unassembled WGS sequence"/>
</dbReference>
<evidence type="ECO:0000259" key="6">
    <source>
        <dbReference type="SMART" id="SM00226"/>
    </source>
</evidence>
<evidence type="ECO:0000256" key="5">
    <source>
        <dbReference type="SAM" id="MobiDB-lite"/>
    </source>
</evidence>
<evidence type="ECO:0000256" key="4">
    <source>
        <dbReference type="PIRSR" id="PIRSR617867-1"/>
    </source>
</evidence>
<dbReference type="Gene3D" id="3.40.50.2300">
    <property type="match status" value="1"/>
</dbReference>
<feature type="compositionally biased region" description="Basic and acidic residues" evidence="5">
    <location>
        <begin position="663"/>
        <end position="687"/>
    </location>
</feature>
<feature type="compositionally biased region" description="Acidic residues" evidence="5">
    <location>
        <begin position="607"/>
        <end position="636"/>
    </location>
</feature>
<dbReference type="SMART" id="SM00226">
    <property type="entry name" value="LMWPc"/>
    <property type="match status" value="1"/>
</dbReference>
<feature type="region of interest" description="Disordered" evidence="5">
    <location>
        <begin position="778"/>
        <end position="811"/>
    </location>
</feature>
<comment type="caution">
    <text evidence="7">The sequence shown here is derived from an EMBL/GenBank/DDBJ whole genome shotgun (WGS) entry which is preliminary data.</text>
</comment>
<name>A0AA39CZL2_9EURO</name>
<dbReference type="GO" id="GO:0005634">
    <property type="term" value="C:nucleus"/>
    <property type="evidence" value="ECO:0007669"/>
    <property type="project" value="TreeGrafter"/>
</dbReference>
<protein>
    <recommendedName>
        <fullName evidence="2">acid phosphatase</fullName>
        <ecNumber evidence="2">3.1.3.2</ecNumber>
    </recommendedName>
</protein>
<dbReference type="PRINTS" id="PR00719">
    <property type="entry name" value="LMWPTPASE"/>
</dbReference>
<dbReference type="EMBL" id="JAPDRN010000023">
    <property type="protein sequence ID" value="KAJ9637992.1"/>
    <property type="molecule type" value="Genomic_DNA"/>
</dbReference>
<reference evidence="7" key="1">
    <citation type="submission" date="2022-10" db="EMBL/GenBank/DDBJ databases">
        <title>Culturing micro-colonial fungi from biological soil crusts in the Mojave desert and describing Neophaeococcomyces mojavensis, and introducing the new genera and species Taxawa tesnikishii.</title>
        <authorList>
            <person name="Kurbessoian T."/>
            <person name="Stajich J.E."/>
        </authorList>
    </citation>
    <scope>NUCLEOTIDE SEQUENCE</scope>
    <source>
        <strain evidence="7">TK_35</strain>
    </source>
</reference>
<evidence type="ECO:0000313" key="7">
    <source>
        <dbReference type="EMBL" id="KAJ9637992.1"/>
    </source>
</evidence>
<dbReference type="PANTHER" id="PTHR13060">
    <property type="entry name" value="SGT1 PROTEIN HSGT1 SUPPRESSOR OF GCR2"/>
    <property type="match status" value="1"/>
</dbReference>
<dbReference type="InterPro" id="IPR010770">
    <property type="entry name" value="Ecd"/>
</dbReference>
<dbReference type="InterPro" id="IPR036196">
    <property type="entry name" value="Ptyr_pPase_sf"/>
</dbReference>
<accession>A0AA39CZL2</accession>
<feature type="active site" description="Proton donor" evidence="4">
    <location>
        <position position="118"/>
    </location>
</feature>
<keyword evidence="8" id="KW-1185">Reference proteome</keyword>
<feature type="compositionally biased region" description="Acidic residues" evidence="5">
    <location>
        <begin position="746"/>
        <end position="761"/>
    </location>
</feature>
<feature type="compositionally biased region" description="Basic and acidic residues" evidence="5">
    <location>
        <begin position="736"/>
        <end position="745"/>
    </location>
</feature>
<dbReference type="Pfam" id="PF07093">
    <property type="entry name" value="SGT1"/>
    <property type="match status" value="1"/>
</dbReference>
<evidence type="ECO:0000256" key="3">
    <source>
        <dbReference type="ARBA" id="ARBA00022801"/>
    </source>
</evidence>
<feature type="domain" description="Phosphotyrosine protein phosphatase I" evidence="6">
    <location>
        <begin position="1"/>
        <end position="144"/>
    </location>
</feature>
<comment type="similarity">
    <text evidence="1">Belongs to the low molecular weight phosphotyrosine protein phosphatase family.</text>
</comment>
<sequence>MAEGVFRSLTSSHPRIGEIDSAGTGAYHVDDPPDDRTIETLRRHGITDYDHGARQVTVQDFFDYDYIFAMDTYNLRDLQRLQRRAESKGKADKIRANVMMFGEFHGTGKKGKAEEVVDPYYGADNGFEVVYEQVTRFTKNFLEQVADKKTRNITMPPSEEDIAWFRSTFHPIPKPALPDDTIEYSLYILSTSESENDSETRLRLRDVQKQATDLQRKYLKDYIWQRQGFSLELNKEDGEVCSVFKRTDGNELTHLHPGLSVLRGRTEYGDSVEDEWVVVWLLRELTRKSSDLWVKVTDNDGEFLLIEASGTLPAWLEPEVAENRVWINEGQLKIIKPAAAARSSRRTEEKLTLGQAREVLLREPKRIMHSTTIEEEAFFRLRNYPAQISGNMHHAVVTLPRKIAFLLHQKPAYISPAVEAFYLRDPIALKPLQKKENQDSMVFSPKDAVTVSVKFPRVAYAQLKSQDFAAPAVFNVFMPSRTESKSYTQAETGMKVTCGFEMLVTDSQYQDRPAVREMKMLLDDLDSGDEKLPSDDEIKQWDRREDDEKWLDIDFDDLQRELDGEKGKKTGFGDKTAQENLQRIVKQFEDFLNDDKTGPDAGGLFGEDSDDEDLNDYDDDDDDDEGEDKEASFGEDEFTKIMQEMMGMPPEVMKEIMSGKLGADARDPAERAKLRRPDEVGGRRVEEVDGSDDDEEENDGEDMQAFMKQMERELRGSGALELGSSSHAKQPAIKAGNKDIKKPSQDGDEAGELSSDDDIDNEIDIDLARNLLESLRAQSGTAGPGSNLMSMMGFDQLDDNEDEVVAGPSKR</sequence>
<dbReference type="InterPro" id="IPR017867">
    <property type="entry name" value="Tyr_phospatase_low_mol_wt"/>
</dbReference>
<dbReference type="EC" id="3.1.3.2" evidence="2"/>
<feature type="compositionally biased region" description="Acidic residues" evidence="5">
    <location>
        <begin position="688"/>
        <end position="702"/>
    </location>
</feature>
<evidence type="ECO:0000256" key="1">
    <source>
        <dbReference type="ARBA" id="ARBA00011063"/>
    </source>
</evidence>
<feature type="region of interest" description="Disordered" evidence="5">
    <location>
        <begin position="590"/>
        <end position="761"/>
    </location>
</feature>
<gene>
    <name evidence="7" type="ORF">H2204_004582</name>
</gene>
<dbReference type="GO" id="GO:0004725">
    <property type="term" value="F:protein tyrosine phosphatase activity"/>
    <property type="evidence" value="ECO:0007669"/>
    <property type="project" value="InterPro"/>
</dbReference>
<dbReference type="AlphaFoldDB" id="A0AA39CZL2"/>
<dbReference type="CDD" id="cd16343">
    <property type="entry name" value="LMWPTP"/>
    <property type="match status" value="1"/>
</dbReference>
<proteinExistence type="inferred from homology"/>
<evidence type="ECO:0000313" key="8">
    <source>
        <dbReference type="Proteomes" id="UP001172681"/>
    </source>
</evidence>
<dbReference type="Pfam" id="PF01451">
    <property type="entry name" value="LMWPc"/>
    <property type="match status" value="1"/>
</dbReference>
<dbReference type="InterPro" id="IPR023485">
    <property type="entry name" value="Ptyr_pPase"/>
</dbReference>
<dbReference type="SUPFAM" id="SSF52788">
    <property type="entry name" value="Phosphotyrosine protein phosphatases I"/>
    <property type="match status" value="1"/>
</dbReference>
<keyword evidence="3" id="KW-0378">Hydrolase</keyword>
<evidence type="ECO:0000256" key="2">
    <source>
        <dbReference type="ARBA" id="ARBA00012646"/>
    </source>
</evidence>
<dbReference type="GO" id="GO:0003993">
    <property type="term" value="F:acid phosphatase activity"/>
    <property type="evidence" value="ECO:0007669"/>
    <property type="project" value="UniProtKB-EC"/>
</dbReference>
<dbReference type="PANTHER" id="PTHR13060:SF0">
    <property type="entry name" value="PROTEIN ECDYSONELESS HOMOLOG"/>
    <property type="match status" value="1"/>
</dbReference>
<organism evidence="7 8">
    <name type="scientific">Knufia peltigerae</name>
    <dbReference type="NCBI Taxonomy" id="1002370"/>
    <lineage>
        <taxon>Eukaryota</taxon>
        <taxon>Fungi</taxon>
        <taxon>Dikarya</taxon>
        <taxon>Ascomycota</taxon>
        <taxon>Pezizomycotina</taxon>
        <taxon>Eurotiomycetes</taxon>
        <taxon>Chaetothyriomycetidae</taxon>
        <taxon>Chaetothyriales</taxon>
        <taxon>Trichomeriaceae</taxon>
        <taxon>Knufia</taxon>
    </lineage>
</organism>